<evidence type="ECO:0000313" key="2">
    <source>
        <dbReference type="EMBL" id="MFK4752267.1"/>
    </source>
</evidence>
<feature type="transmembrane region" description="Helical" evidence="1">
    <location>
        <begin position="436"/>
        <end position="456"/>
    </location>
</feature>
<dbReference type="InterPro" id="IPR027463">
    <property type="entry name" value="AcrB_DN_DC_subdom"/>
</dbReference>
<dbReference type="Gene3D" id="3.30.70.1430">
    <property type="entry name" value="Multidrug efflux transporter AcrB pore domain"/>
    <property type="match status" value="2"/>
</dbReference>
<feature type="transmembrane region" description="Helical" evidence="1">
    <location>
        <begin position="346"/>
        <end position="371"/>
    </location>
</feature>
<dbReference type="PANTHER" id="PTHR32063">
    <property type="match status" value="1"/>
</dbReference>
<evidence type="ECO:0000313" key="3">
    <source>
        <dbReference type="Proteomes" id="UP001620597"/>
    </source>
</evidence>
<feature type="transmembrane region" description="Helical" evidence="1">
    <location>
        <begin position="544"/>
        <end position="562"/>
    </location>
</feature>
<dbReference type="InterPro" id="IPR001036">
    <property type="entry name" value="Acrflvin-R"/>
</dbReference>
<dbReference type="PANTHER" id="PTHR32063:SF33">
    <property type="entry name" value="RND SUPERFAMILY EFFLUX PUMP PERMEASE COMPONENT"/>
    <property type="match status" value="1"/>
</dbReference>
<dbReference type="SUPFAM" id="SSF82714">
    <property type="entry name" value="Multidrug efflux transporter AcrB TolC docking domain, DN and DC subdomains"/>
    <property type="match status" value="2"/>
</dbReference>
<keyword evidence="3" id="KW-1185">Reference proteome</keyword>
<feature type="transmembrane region" description="Helical" evidence="1">
    <location>
        <begin position="998"/>
        <end position="1023"/>
    </location>
</feature>
<dbReference type="SUPFAM" id="SSF82693">
    <property type="entry name" value="Multidrug efflux transporter AcrB pore domain, PN1, PN2, PC1 and PC2 subdomains"/>
    <property type="match status" value="1"/>
</dbReference>
<dbReference type="EMBL" id="JBBKTX010000007">
    <property type="protein sequence ID" value="MFK4752267.1"/>
    <property type="molecule type" value="Genomic_DNA"/>
</dbReference>
<accession>A0ABW8NH65</accession>
<protein>
    <submittedName>
        <fullName evidence="2">Efflux RND transporter permease subunit</fullName>
    </submittedName>
</protein>
<keyword evidence="1" id="KW-0472">Membrane</keyword>
<feature type="transmembrane region" description="Helical" evidence="1">
    <location>
        <begin position="468"/>
        <end position="485"/>
    </location>
</feature>
<feature type="transmembrane region" description="Helical" evidence="1">
    <location>
        <begin position="12"/>
        <end position="36"/>
    </location>
</feature>
<keyword evidence="1" id="KW-0812">Transmembrane</keyword>
<comment type="caution">
    <text evidence="2">The sequence shown here is derived from an EMBL/GenBank/DDBJ whole genome shotgun (WGS) entry which is preliminary data.</text>
</comment>
<sequence>MSNLSKPSSGGLIGWFACNPVAANLLMGLVIVLGLLQTTQLRKEAFPSMEPDEVTVSVSYSSGSAVQSEEGLAIKIEEALEGVMGIESITSSSTGSGATVTIERKSDYDLDTLLRDVRAEVDGISTFPVDAKNPVIAKAQREEHSLWIQLYGDVDRHTLQLLGKELKSDLLARSEISRVSESGWRDPQMVVEIDEGRLQAYGLSLSDVEDAVNSGSSTSMTAVLKSEQLYLQLQASEQAYDVTAFEQLPLISLASGRQLLLGDVASVRDTYDEDSVVLSRFQGQNSIALQVITTGQDDISDSVVAARAVVAQWQETGRIPPSVALDTWYDRSESINSRLSLLVRNAITGVLMVFLLLALFLNVTVAFWVAMGLPFIFFGTLYFMGDSWAGLSLNAFTTFGFIMALGIVVDDAVVVGESVYTERSRHGDALKNTISGTLRVAVPTLFGVFTTVAAFYSLSHIEGRLGQVYSQFASVVTICLLLSLVESKLILPAHLAHLNTRKRPRRNLLSKGWGKIQHGCDVGLQWFSERVYRPLIDAALAQRYAVIVAFAGVFVLVLGMPFTGAVRVSFFPDVEGDTVRASLTMQQDASYGLTHSHLLTLEQQAYEVDQALGGHGIAHIQVLSQADQSGSLTIELAENAPYRIGEFTRQWKALAGTPEGVRTLRIQSRHESISALRVELRASADDVLEGAGEAFRERLMAIPGVSGVEDNLDPTQPQVSLRLNAQGEALGLTTAMLAQQVLQAFSGQVVQRYQRGSDEMEVKVRYPVSDRQNPADVLSARVRTADGTVVPLSAVATISYGYSRDTITRIDGKRAVYLTADVDKSVLSSTELVSLLKRDVAPQLQKQYPGLDVHFAGEAEEQATTQSSMTSLFIVAMLVIYILLAVPLQSYVQPVIIMTAIPFGVMGAILGHWVTGLSLTIQSFFGIIALSGVVVNDSLLLVSRFNELKPDAAHYNSAISLACRDRLRAVLLTSVTTFAGLAPLLGETDMQAQFLIPAAVSLGYGILFATVITLILIPALLAVQHDAIDLLAALKQRFGGRADSPDETDPAGDKPC</sequence>
<gene>
    <name evidence="2" type="ORF">WG929_07585</name>
</gene>
<feature type="transmembrane region" description="Helical" evidence="1">
    <location>
        <begin position="391"/>
        <end position="415"/>
    </location>
</feature>
<keyword evidence="1" id="KW-1133">Transmembrane helix</keyword>
<dbReference type="Gene3D" id="3.30.70.1440">
    <property type="entry name" value="Multidrug efflux transporter AcrB pore domain"/>
    <property type="match status" value="1"/>
</dbReference>
<name>A0ABW8NH65_9GAMM</name>
<feature type="transmembrane region" description="Helical" evidence="1">
    <location>
        <begin position="895"/>
        <end position="915"/>
    </location>
</feature>
<evidence type="ECO:0000256" key="1">
    <source>
        <dbReference type="SAM" id="Phobius"/>
    </source>
</evidence>
<dbReference type="PRINTS" id="PR00702">
    <property type="entry name" value="ACRIFLAVINRP"/>
</dbReference>
<organism evidence="2 3">
    <name type="scientific">Oceanobacter antarcticus</name>
    <dbReference type="NCBI Taxonomy" id="3133425"/>
    <lineage>
        <taxon>Bacteria</taxon>
        <taxon>Pseudomonadati</taxon>
        <taxon>Pseudomonadota</taxon>
        <taxon>Gammaproteobacteria</taxon>
        <taxon>Oceanospirillales</taxon>
        <taxon>Oceanospirillaceae</taxon>
        <taxon>Oceanobacter</taxon>
    </lineage>
</organism>
<dbReference type="Gene3D" id="3.30.70.1320">
    <property type="entry name" value="Multidrug efflux transporter AcrB pore domain like"/>
    <property type="match status" value="1"/>
</dbReference>
<feature type="transmembrane region" description="Helical" evidence="1">
    <location>
        <begin position="921"/>
        <end position="942"/>
    </location>
</feature>
<dbReference type="PROSITE" id="PS51257">
    <property type="entry name" value="PROKAR_LIPOPROTEIN"/>
    <property type="match status" value="1"/>
</dbReference>
<dbReference type="RefSeq" id="WP_416205568.1">
    <property type="nucleotide sequence ID" value="NZ_JBBKTX010000007.1"/>
</dbReference>
<proteinExistence type="predicted"/>
<feature type="transmembrane region" description="Helical" evidence="1">
    <location>
        <begin position="869"/>
        <end position="888"/>
    </location>
</feature>
<dbReference type="Gene3D" id="1.20.1640.10">
    <property type="entry name" value="Multidrug efflux transporter AcrB transmembrane domain"/>
    <property type="match status" value="2"/>
</dbReference>
<dbReference type="SUPFAM" id="SSF82866">
    <property type="entry name" value="Multidrug efflux transporter AcrB transmembrane domain"/>
    <property type="match status" value="2"/>
</dbReference>
<dbReference type="Gene3D" id="3.30.2090.10">
    <property type="entry name" value="Multidrug efflux transporter AcrB TolC docking domain, DN and DC subdomains"/>
    <property type="match status" value="2"/>
</dbReference>
<dbReference type="Pfam" id="PF00873">
    <property type="entry name" value="ACR_tran"/>
    <property type="match status" value="1"/>
</dbReference>
<feature type="transmembrane region" description="Helical" evidence="1">
    <location>
        <begin position="969"/>
        <end position="986"/>
    </location>
</feature>
<dbReference type="Proteomes" id="UP001620597">
    <property type="component" value="Unassembled WGS sequence"/>
</dbReference>
<reference evidence="2 3" key="1">
    <citation type="submission" date="2024-03" db="EMBL/GenBank/DDBJ databases">
        <title>High-quality draft genome sequence of Oceanobacter sp. wDCs-4.</title>
        <authorList>
            <person name="Dong C."/>
        </authorList>
    </citation>
    <scope>NUCLEOTIDE SEQUENCE [LARGE SCALE GENOMIC DNA]</scope>
    <source>
        <strain evidence="3">wDCs-4</strain>
    </source>
</reference>